<feature type="region of interest" description="Disordered" evidence="12">
    <location>
        <begin position="1"/>
        <end position="20"/>
    </location>
</feature>
<dbReference type="Proteomes" id="UP001497623">
    <property type="component" value="Unassembled WGS sequence"/>
</dbReference>
<organism evidence="14 15">
    <name type="scientific">Meganyctiphanes norvegica</name>
    <name type="common">Northern krill</name>
    <name type="synonym">Thysanopoda norvegica</name>
    <dbReference type="NCBI Taxonomy" id="48144"/>
    <lineage>
        <taxon>Eukaryota</taxon>
        <taxon>Metazoa</taxon>
        <taxon>Ecdysozoa</taxon>
        <taxon>Arthropoda</taxon>
        <taxon>Crustacea</taxon>
        <taxon>Multicrustacea</taxon>
        <taxon>Malacostraca</taxon>
        <taxon>Eumalacostraca</taxon>
        <taxon>Eucarida</taxon>
        <taxon>Euphausiacea</taxon>
        <taxon>Euphausiidae</taxon>
        <taxon>Meganyctiphanes</taxon>
    </lineage>
</organism>
<evidence type="ECO:0000313" key="14">
    <source>
        <dbReference type="EMBL" id="CAL4146914.1"/>
    </source>
</evidence>
<reference evidence="14 15" key="1">
    <citation type="submission" date="2024-05" db="EMBL/GenBank/DDBJ databases">
        <authorList>
            <person name="Wallberg A."/>
        </authorList>
    </citation>
    <scope>NUCLEOTIDE SEQUENCE [LARGE SCALE GENOMIC DNA]</scope>
</reference>
<dbReference type="SUPFAM" id="SSF57667">
    <property type="entry name" value="beta-beta-alpha zinc fingers"/>
    <property type="match status" value="3"/>
</dbReference>
<comment type="subcellular location">
    <subcellularLocation>
        <location evidence="1">Nucleus</location>
    </subcellularLocation>
</comment>
<feature type="non-terminal residue" evidence="14">
    <location>
        <position position="232"/>
    </location>
</feature>
<evidence type="ECO:0000256" key="7">
    <source>
        <dbReference type="ARBA" id="ARBA00023015"/>
    </source>
</evidence>
<keyword evidence="10" id="KW-0539">Nucleus</keyword>
<evidence type="ECO:0000256" key="3">
    <source>
        <dbReference type="ARBA" id="ARBA00022723"/>
    </source>
</evidence>
<dbReference type="Pfam" id="PF00096">
    <property type="entry name" value="zf-C2H2"/>
    <property type="match status" value="2"/>
</dbReference>
<feature type="domain" description="C2H2-type" evidence="13">
    <location>
        <begin position="90"/>
        <end position="112"/>
    </location>
</feature>
<keyword evidence="15" id="KW-1185">Reference proteome</keyword>
<evidence type="ECO:0000256" key="10">
    <source>
        <dbReference type="ARBA" id="ARBA00023242"/>
    </source>
</evidence>
<dbReference type="FunFam" id="3.30.160.60:FF:001437">
    <property type="entry name" value="Zinc finger protein 594"/>
    <property type="match status" value="1"/>
</dbReference>
<protein>
    <recommendedName>
        <fullName evidence="13">C2H2-type domain-containing protein</fullName>
    </recommendedName>
</protein>
<dbReference type="InterPro" id="IPR036236">
    <property type="entry name" value="Znf_C2H2_sf"/>
</dbReference>
<dbReference type="PROSITE" id="PS00028">
    <property type="entry name" value="ZINC_FINGER_C2H2_1"/>
    <property type="match status" value="4"/>
</dbReference>
<accession>A0AAV2RVK2</accession>
<feature type="domain" description="C2H2-type" evidence="13">
    <location>
        <begin position="192"/>
        <end position="219"/>
    </location>
</feature>
<dbReference type="PANTHER" id="PTHR24399:SF23">
    <property type="entry name" value="C2H2-TYPE DOMAIN-CONTAINING PROTEIN"/>
    <property type="match status" value="1"/>
</dbReference>
<dbReference type="EMBL" id="CAXKWB010035656">
    <property type="protein sequence ID" value="CAL4146914.1"/>
    <property type="molecule type" value="Genomic_DNA"/>
</dbReference>
<evidence type="ECO:0000256" key="8">
    <source>
        <dbReference type="ARBA" id="ARBA00023125"/>
    </source>
</evidence>
<keyword evidence="5 11" id="KW-0863">Zinc-finger</keyword>
<evidence type="ECO:0000256" key="12">
    <source>
        <dbReference type="SAM" id="MobiDB-lite"/>
    </source>
</evidence>
<sequence>MDVEVKHDNNNSIESEKSCHSNDILQNSTYETVRVKVNCDIEVKEEPMQIEDVGMQLKNEIEIYEEPIAFTGERYLVKHNLTQTSREKSHQCSICKESFSQTNQLYIHTSTHLSVTIQQLDSHPLSVTLHTGNGKFICSQCDKEFSHRRLLKHHLMTHTGEKPYQCCQCDKTFSKNNNLIYHMRTHTGRKPYQCNQCDKAFSQNGNLIRHQITHTGDKPYQCSQCDKAFTDN</sequence>
<dbReference type="FunFam" id="3.30.160.60:FF:002343">
    <property type="entry name" value="Zinc finger protein 33A"/>
    <property type="match status" value="1"/>
</dbReference>
<dbReference type="AlphaFoldDB" id="A0AAV2RVK2"/>
<dbReference type="SMART" id="SM00355">
    <property type="entry name" value="ZnF_C2H2"/>
    <property type="match status" value="4"/>
</dbReference>
<evidence type="ECO:0000256" key="2">
    <source>
        <dbReference type="ARBA" id="ARBA00006991"/>
    </source>
</evidence>
<dbReference type="Gene3D" id="3.30.160.60">
    <property type="entry name" value="Classic Zinc Finger"/>
    <property type="match status" value="5"/>
</dbReference>
<dbReference type="FunFam" id="3.30.160.60:FF:000446">
    <property type="entry name" value="Zinc finger protein"/>
    <property type="match status" value="1"/>
</dbReference>
<evidence type="ECO:0000256" key="5">
    <source>
        <dbReference type="ARBA" id="ARBA00022771"/>
    </source>
</evidence>
<keyword evidence="9" id="KW-0804">Transcription</keyword>
<dbReference type="PROSITE" id="PS50157">
    <property type="entry name" value="ZINC_FINGER_C2H2_2"/>
    <property type="match status" value="4"/>
</dbReference>
<dbReference type="GO" id="GO:0001227">
    <property type="term" value="F:DNA-binding transcription repressor activity, RNA polymerase II-specific"/>
    <property type="evidence" value="ECO:0007669"/>
    <property type="project" value="TreeGrafter"/>
</dbReference>
<dbReference type="GO" id="GO:0008270">
    <property type="term" value="F:zinc ion binding"/>
    <property type="evidence" value="ECO:0007669"/>
    <property type="project" value="UniProtKB-KW"/>
</dbReference>
<keyword evidence="8" id="KW-0238">DNA-binding</keyword>
<evidence type="ECO:0000256" key="4">
    <source>
        <dbReference type="ARBA" id="ARBA00022737"/>
    </source>
</evidence>
<dbReference type="GO" id="GO:0005654">
    <property type="term" value="C:nucleoplasm"/>
    <property type="evidence" value="ECO:0007669"/>
    <property type="project" value="TreeGrafter"/>
</dbReference>
<keyword evidence="3" id="KW-0479">Metal-binding</keyword>
<keyword evidence="7" id="KW-0805">Transcription regulation</keyword>
<comment type="caution">
    <text evidence="14">The sequence shown here is derived from an EMBL/GenBank/DDBJ whole genome shotgun (WGS) entry which is preliminary data.</text>
</comment>
<dbReference type="PANTHER" id="PTHR24399">
    <property type="entry name" value="ZINC FINGER AND BTB DOMAIN-CONTAINING"/>
    <property type="match status" value="1"/>
</dbReference>
<dbReference type="InterPro" id="IPR013087">
    <property type="entry name" value="Znf_C2H2_type"/>
</dbReference>
<evidence type="ECO:0000256" key="6">
    <source>
        <dbReference type="ARBA" id="ARBA00022833"/>
    </source>
</evidence>
<feature type="domain" description="C2H2-type" evidence="13">
    <location>
        <begin position="164"/>
        <end position="191"/>
    </location>
</feature>
<feature type="domain" description="C2H2-type" evidence="13">
    <location>
        <begin position="136"/>
        <end position="163"/>
    </location>
</feature>
<evidence type="ECO:0000259" key="13">
    <source>
        <dbReference type="PROSITE" id="PS50157"/>
    </source>
</evidence>
<dbReference type="Pfam" id="PF13465">
    <property type="entry name" value="zf-H2C2_2"/>
    <property type="match status" value="1"/>
</dbReference>
<evidence type="ECO:0000256" key="11">
    <source>
        <dbReference type="PROSITE-ProRule" id="PRU00042"/>
    </source>
</evidence>
<dbReference type="GO" id="GO:0000978">
    <property type="term" value="F:RNA polymerase II cis-regulatory region sequence-specific DNA binding"/>
    <property type="evidence" value="ECO:0007669"/>
    <property type="project" value="TreeGrafter"/>
</dbReference>
<gene>
    <name evidence="14" type="ORF">MNOR_LOCUS29946</name>
</gene>
<evidence type="ECO:0000256" key="9">
    <source>
        <dbReference type="ARBA" id="ARBA00023163"/>
    </source>
</evidence>
<evidence type="ECO:0000313" key="15">
    <source>
        <dbReference type="Proteomes" id="UP001497623"/>
    </source>
</evidence>
<proteinExistence type="inferred from homology"/>
<keyword evidence="6" id="KW-0862">Zinc</keyword>
<evidence type="ECO:0000256" key="1">
    <source>
        <dbReference type="ARBA" id="ARBA00004123"/>
    </source>
</evidence>
<comment type="similarity">
    <text evidence="2">Belongs to the krueppel C2H2-type zinc-finger protein family.</text>
</comment>
<keyword evidence="4" id="KW-0677">Repeat</keyword>
<name>A0AAV2RVK2_MEGNR</name>